<organism evidence="1 2">
    <name type="scientific">Methylomonas paludis</name>
    <dbReference type="NCBI Taxonomy" id="1173101"/>
    <lineage>
        <taxon>Bacteria</taxon>
        <taxon>Pseudomonadati</taxon>
        <taxon>Pseudomonadota</taxon>
        <taxon>Gammaproteobacteria</taxon>
        <taxon>Methylococcales</taxon>
        <taxon>Methylococcaceae</taxon>
        <taxon>Methylomonas</taxon>
    </lineage>
</organism>
<gene>
    <name evidence="1" type="ORF">KEF85_04515</name>
</gene>
<protein>
    <recommendedName>
        <fullName evidence="3">Type I-F CRISPR-associated protein Csy2</fullName>
    </recommendedName>
</protein>
<accession>A0A975MQ42</accession>
<dbReference type="Pfam" id="PF09614">
    <property type="entry name" value="Cas_Csy2"/>
    <property type="match status" value="1"/>
</dbReference>
<evidence type="ECO:0008006" key="3">
    <source>
        <dbReference type="Google" id="ProtNLM"/>
    </source>
</evidence>
<keyword evidence="2" id="KW-1185">Reference proteome</keyword>
<dbReference type="RefSeq" id="WP_215583527.1">
    <property type="nucleotide sequence ID" value="NZ_CP073754.1"/>
</dbReference>
<name>A0A975MQ42_9GAMM</name>
<evidence type="ECO:0000313" key="1">
    <source>
        <dbReference type="EMBL" id="QWF71745.1"/>
    </source>
</evidence>
<dbReference type="KEGG" id="mpad:KEF85_04515"/>
<dbReference type="Proteomes" id="UP000676649">
    <property type="component" value="Chromosome"/>
</dbReference>
<evidence type="ECO:0000313" key="2">
    <source>
        <dbReference type="Proteomes" id="UP000676649"/>
    </source>
</evidence>
<sequence length="302" mass="33392">MLVIGELGIAQANALSDGVFLSAVPPLTAWVGLATALNLRLGADISINGIAPVIGEAQLHRGHAKYVRYRSGQLSDVSSRGVQHPTIDDRRTSLNAYLMLDVSYSDTLELDLISQALIGLRLAGGVIQPLSGHRDITIKEFQHDGQNTALAQALQRLPSYFYLLEDASRLVEAAQQQTDGPQGFAILTACMQRWAGDETPEERKKQLTLPERPEWLPERGYYRPMAVGYQLLEAAKHRSGARDNLLHAFAEPVFSLIRFRSVASVRKNHNPRNDGSYVWRQGERSTHIYGACAVNLNKKAKL</sequence>
<dbReference type="EMBL" id="CP073754">
    <property type="protein sequence ID" value="QWF71745.1"/>
    <property type="molecule type" value="Genomic_DNA"/>
</dbReference>
<proteinExistence type="predicted"/>
<reference evidence="1" key="1">
    <citation type="submission" date="2021-04" db="EMBL/GenBank/DDBJ databases">
        <title>Draft genome sequence data of methanotrophic Methylovulum sp. strain S1L and Methylomonas sp. strain S2AM isolated from boreal lake water columns.</title>
        <authorList>
            <person name="Rissanen A.J."/>
            <person name="Mangayil R."/>
            <person name="Svenning M.M."/>
            <person name="Khanongnuch R."/>
        </authorList>
    </citation>
    <scope>NUCLEOTIDE SEQUENCE</scope>
    <source>
        <strain evidence="1">S2AM</strain>
    </source>
</reference>
<dbReference type="AlphaFoldDB" id="A0A975MQ42"/>
<dbReference type="InterPro" id="IPR013398">
    <property type="entry name" value="CRISPR-assoc_prot_Csy2"/>
</dbReference>